<name>A0A3G3JWG9_9BACL</name>
<dbReference type="InterPro" id="IPR036866">
    <property type="entry name" value="RibonucZ/Hydroxyglut_hydro"/>
</dbReference>
<gene>
    <name evidence="5" type="ORF">EAV92_08370</name>
</gene>
<protein>
    <submittedName>
        <fullName evidence="5">MBL fold metallo-hydrolase</fullName>
    </submittedName>
</protein>
<dbReference type="Proteomes" id="UP000269097">
    <property type="component" value="Chromosome"/>
</dbReference>
<keyword evidence="6" id="KW-1185">Reference proteome</keyword>
<dbReference type="SUPFAM" id="SSF56281">
    <property type="entry name" value="Metallo-hydrolase/oxidoreductase"/>
    <property type="match status" value="1"/>
</dbReference>
<dbReference type="Pfam" id="PF12706">
    <property type="entry name" value="Lactamase_B_2"/>
    <property type="match status" value="1"/>
</dbReference>
<comment type="catalytic activity">
    <reaction evidence="1">
        <text>3',5'-cyclic CMP + H2O = CMP + H(+)</text>
        <dbReference type="Rhea" id="RHEA:72675"/>
        <dbReference type="ChEBI" id="CHEBI:15377"/>
        <dbReference type="ChEBI" id="CHEBI:15378"/>
        <dbReference type="ChEBI" id="CHEBI:58003"/>
        <dbReference type="ChEBI" id="CHEBI:60377"/>
    </reaction>
    <physiologicalReaction direction="left-to-right" evidence="1">
        <dbReference type="Rhea" id="RHEA:72676"/>
    </physiologicalReaction>
</comment>
<evidence type="ECO:0000259" key="4">
    <source>
        <dbReference type="SMART" id="SM00849"/>
    </source>
</evidence>
<evidence type="ECO:0000313" key="5">
    <source>
        <dbReference type="EMBL" id="AYQ72578.1"/>
    </source>
</evidence>
<dbReference type="EMBL" id="CP033433">
    <property type="protein sequence ID" value="AYQ72578.1"/>
    <property type="molecule type" value="Genomic_DNA"/>
</dbReference>
<keyword evidence="5" id="KW-0378">Hydrolase</keyword>
<evidence type="ECO:0000313" key="6">
    <source>
        <dbReference type="Proteomes" id="UP000269097"/>
    </source>
</evidence>
<dbReference type="RefSeq" id="WP_123040638.1">
    <property type="nucleotide sequence ID" value="NZ_CP033433.1"/>
</dbReference>
<evidence type="ECO:0000256" key="2">
    <source>
        <dbReference type="ARBA" id="ARBA00034301"/>
    </source>
</evidence>
<organism evidence="5 6">
    <name type="scientific">Cohnella candidum</name>
    <dbReference type="NCBI Taxonomy" id="2674991"/>
    <lineage>
        <taxon>Bacteria</taxon>
        <taxon>Bacillati</taxon>
        <taxon>Bacillota</taxon>
        <taxon>Bacilli</taxon>
        <taxon>Bacillales</taxon>
        <taxon>Paenibacillaceae</taxon>
        <taxon>Cohnella</taxon>
    </lineage>
</organism>
<dbReference type="GO" id="GO:0016787">
    <property type="term" value="F:hydrolase activity"/>
    <property type="evidence" value="ECO:0007669"/>
    <property type="project" value="UniProtKB-KW"/>
</dbReference>
<reference evidence="5 6" key="1">
    <citation type="submission" date="2018-10" db="EMBL/GenBank/DDBJ databases">
        <title>Genome Sequence of Cohnella sp.</title>
        <authorList>
            <person name="Srinivasan S."/>
            <person name="Kim M.K."/>
        </authorList>
    </citation>
    <scope>NUCLEOTIDE SEQUENCE [LARGE SCALE GENOMIC DNA]</scope>
    <source>
        <strain evidence="5 6">18JY8-7</strain>
    </source>
</reference>
<accession>A0A3G3JWG9</accession>
<evidence type="ECO:0000256" key="3">
    <source>
        <dbReference type="ARBA" id="ARBA00048505"/>
    </source>
</evidence>
<comment type="catalytic activity">
    <reaction evidence="3">
        <text>3',5'-cyclic UMP + H2O = UMP + H(+)</text>
        <dbReference type="Rhea" id="RHEA:70575"/>
        <dbReference type="ChEBI" id="CHEBI:15377"/>
        <dbReference type="ChEBI" id="CHEBI:15378"/>
        <dbReference type="ChEBI" id="CHEBI:57865"/>
        <dbReference type="ChEBI" id="CHEBI:184387"/>
    </reaction>
    <physiologicalReaction direction="left-to-right" evidence="3">
        <dbReference type="Rhea" id="RHEA:70576"/>
    </physiologicalReaction>
</comment>
<dbReference type="InterPro" id="IPR001279">
    <property type="entry name" value="Metallo-B-lactamas"/>
</dbReference>
<sequence length="257" mass="28889">MEITFLGQGDSLGTPRVYCGCGVCEEARTTGANRRLRSSLWLREEGEQPLLLDCGPDWREQMESVGARGASRALLTHAHFDHIGGLVDWADACRWTDSTADVHAPLEVLEEVRERFPWIGSRLKMHANDGGMVYGRWNIRPWKVNHGKNGYAYAYRFQHQDTGKAWAYCSDSINLPETQKAPLRGLDLLVLGTSFVLEPYPMETRSVYDMKEGLALAEEVGAGRVLFTHLSHDVDVRRDYNLPAHVRLAETGMTVTV</sequence>
<feature type="domain" description="Metallo-beta-lactamase" evidence="4">
    <location>
        <begin position="36"/>
        <end position="229"/>
    </location>
</feature>
<evidence type="ECO:0000256" key="1">
    <source>
        <dbReference type="ARBA" id="ARBA00034221"/>
    </source>
</evidence>
<dbReference type="PANTHER" id="PTHR42663:SF6">
    <property type="entry name" value="HYDROLASE C777.06C-RELATED"/>
    <property type="match status" value="1"/>
</dbReference>
<comment type="function">
    <text evidence="2">Counteracts the endogenous Pycsar antiviral defense system. Phosphodiesterase that enables metal-dependent hydrolysis of host cyclic nucleotide Pycsar defense signals such as cCMP and cUMP.</text>
</comment>
<proteinExistence type="predicted"/>
<dbReference type="SMART" id="SM00849">
    <property type="entry name" value="Lactamase_B"/>
    <property type="match status" value="1"/>
</dbReference>
<dbReference type="AlphaFoldDB" id="A0A3G3JWG9"/>
<dbReference type="Gene3D" id="3.60.15.10">
    <property type="entry name" value="Ribonuclease Z/Hydroxyacylglutathione hydrolase-like"/>
    <property type="match status" value="1"/>
</dbReference>
<dbReference type="CDD" id="cd16279">
    <property type="entry name" value="metallo-hydrolase-like_MBL-fold"/>
    <property type="match status" value="1"/>
</dbReference>
<dbReference type="KEGG" id="coh:EAV92_08370"/>
<dbReference type="PANTHER" id="PTHR42663">
    <property type="entry name" value="HYDROLASE C777.06C-RELATED-RELATED"/>
    <property type="match status" value="1"/>
</dbReference>